<dbReference type="AlphaFoldDB" id="A0ABC9GC29"/>
<dbReference type="PANTHER" id="PTHR33085:SF102">
    <property type="entry name" value="DUF1618 DOMAIN-CONTAINING PROTEIN"/>
    <property type="match status" value="1"/>
</dbReference>
<dbReference type="InterPro" id="IPR012871">
    <property type="entry name" value="DUF1668_ORYSA"/>
</dbReference>
<dbReference type="PANTHER" id="PTHR33085">
    <property type="entry name" value="OS12G0113100 PROTEIN-RELATED"/>
    <property type="match status" value="1"/>
</dbReference>
<evidence type="ECO:0000313" key="2">
    <source>
        <dbReference type="Proteomes" id="UP001497457"/>
    </source>
</evidence>
<proteinExistence type="predicted"/>
<keyword evidence="2" id="KW-1185">Reference proteome</keyword>
<reference evidence="1 2" key="2">
    <citation type="submission" date="2024-10" db="EMBL/GenBank/DDBJ databases">
        <authorList>
            <person name="Ryan C."/>
        </authorList>
    </citation>
    <scope>NUCLEOTIDE SEQUENCE [LARGE SCALE GENOMIC DNA]</scope>
</reference>
<name>A0ABC9GC29_9POAL</name>
<sequence length="268" mass="29280">MFVLLHGPHSGGGEPGRILHTNAAGHANLYDAGSRSVVSVPDLGKPKGYTPIPFAIAGAGEEESRLYVLRSVPWSPHTHTTTTTVTRHLLLRHGEPGMVARRRLEAAVLYGKAEYIPELETWVRFSPDYPHHLCAADLSGVATMAAPLEATPALQHVWEDFNPPATEETSLVLNKRFPGIVHTTKVEWSAWELHLASLGCGRFCVAEEFHAEEKASLSCSFDDHQWPKGAPLTVLIGVEVVGEGGQLRMVKHKSKRIALHGNNITCML</sequence>
<dbReference type="Pfam" id="PF07893">
    <property type="entry name" value="DUF1668"/>
    <property type="match status" value="2"/>
</dbReference>
<dbReference type="Proteomes" id="UP001497457">
    <property type="component" value="Chromosome 8b"/>
</dbReference>
<dbReference type="EMBL" id="OZ075118">
    <property type="protein sequence ID" value="CAL5091199.1"/>
    <property type="molecule type" value="Genomic_DNA"/>
</dbReference>
<evidence type="ECO:0000313" key="1">
    <source>
        <dbReference type="EMBL" id="CAL5091199.1"/>
    </source>
</evidence>
<gene>
    <name evidence="1" type="ORF">URODEC1_LOCUS114246</name>
</gene>
<accession>A0ABC9GC29</accession>
<reference evidence="2" key="1">
    <citation type="submission" date="2024-06" db="EMBL/GenBank/DDBJ databases">
        <authorList>
            <person name="Ryan C."/>
        </authorList>
    </citation>
    <scope>NUCLEOTIDE SEQUENCE [LARGE SCALE GENOMIC DNA]</scope>
</reference>
<organism evidence="1 2">
    <name type="scientific">Urochloa decumbens</name>
    <dbReference type="NCBI Taxonomy" id="240449"/>
    <lineage>
        <taxon>Eukaryota</taxon>
        <taxon>Viridiplantae</taxon>
        <taxon>Streptophyta</taxon>
        <taxon>Embryophyta</taxon>
        <taxon>Tracheophyta</taxon>
        <taxon>Spermatophyta</taxon>
        <taxon>Magnoliopsida</taxon>
        <taxon>Liliopsida</taxon>
        <taxon>Poales</taxon>
        <taxon>Poaceae</taxon>
        <taxon>PACMAD clade</taxon>
        <taxon>Panicoideae</taxon>
        <taxon>Panicodae</taxon>
        <taxon>Paniceae</taxon>
        <taxon>Melinidinae</taxon>
        <taxon>Urochloa</taxon>
    </lineage>
</organism>
<protein>
    <submittedName>
        <fullName evidence="1">Uncharacterized protein</fullName>
    </submittedName>
</protein>